<protein>
    <submittedName>
        <fullName evidence="11">Superfamily II DNA and RNA helicase</fullName>
    </submittedName>
</protein>
<keyword evidence="3 7" id="KW-0347">Helicase</keyword>
<dbReference type="RefSeq" id="WP_089358328.1">
    <property type="nucleotide sequence ID" value="NZ_FZPD01000007.1"/>
</dbReference>
<evidence type="ECO:0000256" key="5">
    <source>
        <dbReference type="ARBA" id="ARBA00038437"/>
    </source>
</evidence>
<evidence type="ECO:0000313" key="11">
    <source>
        <dbReference type="EMBL" id="SNT38103.1"/>
    </source>
</evidence>
<evidence type="ECO:0000259" key="9">
    <source>
        <dbReference type="PROSITE" id="PS51194"/>
    </source>
</evidence>
<accession>A0A239M7L2</accession>
<dbReference type="GO" id="GO:0005829">
    <property type="term" value="C:cytosol"/>
    <property type="evidence" value="ECO:0007669"/>
    <property type="project" value="TreeGrafter"/>
</dbReference>
<sequence length="376" mass="42237">MTFNDFNLDDQLTEAIDHMGFSEATPIQEEAIPAILEGRDLIACAQTGTGKTAAFVIPTLNYLAQNPSEDVKVLVVVPTRELAIQIDQQFEGFSYYLPVHSIAIYGGGDGSDFAQQKKALTQGSNVVVATPGKLISHLNLGYVKFDKVTHLILDEADRMLDMNFYDDIKKIITFLPNLNQTSMFSATMAPKIEKLAREVLKDPKKIELALAKPAENISQEVYRVEEGYKSELISKLIGRYDAFESILIFSSTKKKVSEIVQSLKKAGLEAKGISSMLEQDERERILLKFRAKKLRILVATDVLSRGIDIKDINLVVNYDVPNDAADYVHRIGRTARAKTSGVAITLVSKDDNYKMKRIEKLIERELEKVDYPMRRR</sequence>
<dbReference type="PROSITE" id="PS51192">
    <property type="entry name" value="HELICASE_ATP_BIND_1"/>
    <property type="match status" value="1"/>
</dbReference>
<evidence type="ECO:0000259" key="10">
    <source>
        <dbReference type="PROSITE" id="PS51195"/>
    </source>
</evidence>
<dbReference type="InterPro" id="IPR001650">
    <property type="entry name" value="Helicase_C-like"/>
</dbReference>
<dbReference type="PROSITE" id="PS00039">
    <property type="entry name" value="DEAD_ATP_HELICASE"/>
    <property type="match status" value="1"/>
</dbReference>
<dbReference type="CDD" id="cd18787">
    <property type="entry name" value="SF2_C_DEAD"/>
    <property type="match status" value="1"/>
</dbReference>
<dbReference type="PANTHER" id="PTHR47959:SF13">
    <property type="entry name" value="ATP-DEPENDENT RNA HELICASE RHLE"/>
    <property type="match status" value="1"/>
</dbReference>
<dbReference type="PANTHER" id="PTHR47959">
    <property type="entry name" value="ATP-DEPENDENT RNA HELICASE RHLE-RELATED"/>
    <property type="match status" value="1"/>
</dbReference>
<dbReference type="GO" id="GO:0003724">
    <property type="term" value="F:RNA helicase activity"/>
    <property type="evidence" value="ECO:0007669"/>
    <property type="project" value="InterPro"/>
</dbReference>
<dbReference type="SMART" id="SM00487">
    <property type="entry name" value="DEXDc"/>
    <property type="match status" value="1"/>
</dbReference>
<comment type="similarity">
    <text evidence="5 7">Belongs to the DEAD box helicase family.</text>
</comment>
<dbReference type="Pfam" id="PF00271">
    <property type="entry name" value="Helicase_C"/>
    <property type="match status" value="1"/>
</dbReference>
<evidence type="ECO:0000256" key="1">
    <source>
        <dbReference type="ARBA" id="ARBA00022741"/>
    </source>
</evidence>
<evidence type="ECO:0000313" key="12">
    <source>
        <dbReference type="Proteomes" id="UP000198393"/>
    </source>
</evidence>
<dbReference type="InterPro" id="IPR027417">
    <property type="entry name" value="P-loop_NTPase"/>
</dbReference>
<dbReference type="PROSITE" id="PS51195">
    <property type="entry name" value="Q_MOTIF"/>
    <property type="match status" value="1"/>
</dbReference>
<feature type="domain" description="Helicase ATP-binding" evidence="8">
    <location>
        <begin position="32"/>
        <end position="206"/>
    </location>
</feature>
<evidence type="ECO:0000259" key="8">
    <source>
        <dbReference type="PROSITE" id="PS51192"/>
    </source>
</evidence>
<keyword evidence="12" id="KW-1185">Reference proteome</keyword>
<dbReference type="InterPro" id="IPR011545">
    <property type="entry name" value="DEAD/DEAH_box_helicase_dom"/>
</dbReference>
<reference evidence="11 12" key="1">
    <citation type="submission" date="2017-06" db="EMBL/GenBank/DDBJ databases">
        <authorList>
            <person name="Kim H.J."/>
            <person name="Triplett B.A."/>
        </authorList>
    </citation>
    <scope>NUCLEOTIDE SEQUENCE [LARGE SCALE GENOMIC DNA]</scope>
    <source>
        <strain evidence="11 12">DSM 19307</strain>
    </source>
</reference>
<dbReference type="InterPro" id="IPR044742">
    <property type="entry name" value="DEAD/DEAH_RhlB"/>
</dbReference>
<dbReference type="SMART" id="SM00490">
    <property type="entry name" value="HELICc"/>
    <property type="match status" value="1"/>
</dbReference>
<evidence type="ECO:0000256" key="7">
    <source>
        <dbReference type="RuleBase" id="RU000492"/>
    </source>
</evidence>
<dbReference type="Proteomes" id="UP000198393">
    <property type="component" value="Unassembled WGS sequence"/>
</dbReference>
<dbReference type="AlphaFoldDB" id="A0A239M7L2"/>
<dbReference type="GO" id="GO:0005524">
    <property type="term" value="F:ATP binding"/>
    <property type="evidence" value="ECO:0007669"/>
    <property type="project" value="UniProtKB-KW"/>
</dbReference>
<proteinExistence type="inferred from homology"/>
<organism evidence="11 12">
    <name type="scientific">Ekhidna lutea</name>
    <dbReference type="NCBI Taxonomy" id="447679"/>
    <lineage>
        <taxon>Bacteria</taxon>
        <taxon>Pseudomonadati</taxon>
        <taxon>Bacteroidota</taxon>
        <taxon>Cytophagia</taxon>
        <taxon>Cytophagales</taxon>
        <taxon>Reichenbachiellaceae</taxon>
        <taxon>Ekhidna</taxon>
    </lineage>
</organism>
<dbReference type="SUPFAM" id="SSF52540">
    <property type="entry name" value="P-loop containing nucleoside triphosphate hydrolases"/>
    <property type="match status" value="1"/>
</dbReference>
<dbReference type="PROSITE" id="PS51194">
    <property type="entry name" value="HELICASE_CTER"/>
    <property type="match status" value="1"/>
</dbReference>
<feature type="short sequence motif" description="Q motif" evidence="6">
    <location>
        <begin position="1"/>
        <end position="29"/>
    </location>
</feature>
<keyword evidence="4 7" id="KW-0067">ATP-binding</keyword>
<gene>
    <name evidence="11" type="ORF">SAMN05421640_3656</name>
</gene>
<dbReference type="GO" id="GO:0003676">
    <property type="term" value="F:nucleic acid binding"/>
    <property type="evidence" value="ECO:0007669"/>
    <property type="project" value="InterPro"/>
</dbReference>
<dbReference type="GO" id="GO:0016787">
    <property type="term" value="F:hydrolase activity"/>
    <property type="evidence" value="ECO:0007669"/>
    <property type="project" value="UniProtKB-KW"/>
</dbReference>
<dbReference type="EMBL" id="FZPD01000007">
    <property type="protein sequence ID" value="SNT38103.1"/>
    <property type="molecule type" value="Genomic_DNA"/>
</dbReference>
<dbReference type="Gene3D" id="3.40.50.300">
    <property type="entry name" value="P-loop containing nucleotide triphosphate hydrolases"/>
    <property type="match status" value="2"/>
</dbReference>
<evidence type="ECO:0000256" key="6">
    <source>
        <dbReference type="PROSITE-ProRule" id="PRU00552"/>
    </source>
</evidence>
<dbReference type="Pfam" id="PF00270">
    <property type="entry name" value="DEAD"/>
    <property type="match status" value="1"/>
</dbReference>
<dbReference type="OrthoDB" id="974172at2"/>
<keyword evidence="1 7" id="KW-0547">Nucleotide-binding</keyword>
<feature type="domain" description="Helicase C-terminal" evidence="9">
    <location>
        <begin position="216"/>
        <end position="376"/>
    </location>
</feature>
<name>A0A239M7L2_EKHLU</name>
<dbReference type="CDD" id="cd00268">
    <property type="entry name" value="DEADc"/>
    <property type="match status" value="1"/>
</dbReference>
<keyword evidence="2 7" id="KW-0378">Hydrolase</keyword>
<dbReference type="InterPro" id="IPR050079">
    <property type="entry name" value="DEAD_box_RNA_helicase"/>
</dbReference>
<feature type="domain" description="DEAD-box RNA helicase Q" evidence="10">
    <location>
        <begin position="1"/>
        <end position="29"/>
    </location>
</feature>
<dbReference type="InterPro" id="IPR014001">
    <property type="entry name" value="Helicase_ATP-bd"/>
</dbReference>
<dbReference type="InterPro" id="IPR000629">
    <property type="entry name" value="RNA-helicase_DEAD-box_CS"/>
</dbReference>
<evidence type="ECO:0000256" key="2">
    <source>
        <dbReference type="ARBA" id="ARBA00022801"/>
    </source>
</evidence>
<evidence type="ECO:0000256" key="3">
    <source>
        <dbReference type="ARBA" id="ARBA00022806"/>
    </source>
</evidence>
<evidence type="ECO:0000256" key="4">
    <source>
        <dbReference type="ARBA" id="ARBA00022840"/>
    </source>
</evidence>
<dbReference type="InterPro" id="IPR014014">
    <property type="entry name" value="RNA_helicase_DEAD_Q_motif"/>
</dbReference>